<dbReference type="GO" id="GO:0046872">
    <property type="term" value="F:metal ion binding"/>
    <property type="evidence" value="ECO:0007669"/>
    <property type="project" value="UniProtKB-KW"/>
</dbReference>
<reference evidence="5 6" key="1">
    <citation type="journal article" date="2005" name="Nucleic Acids Res.">
        <title>Genomic blueprint of Hahella chejuensis, a marine microbe producing an algicidal agent.</title>
        <authorList>
            <person name="Jeong H."/>
            <person name="Yim J.H."/>
            <person name="Lee C."/>
            <person name="Choi S.-H."/>
            <person name="Park Y.K."/>
            <person name="Yoon S.H."/>
            <person name="Hur C.-G."/>
            <person name="Kang H.-Y."/>
            <person name="Kim D."/>
            <person name="Lee H.H."/>
            <person name="Park K.H."/>
            <person name="Park S.-H."/>
            <person name="Park H.-S."/>
            <person name="Lee H.K."/>
            <person name="Oh T.K."/>
            <person name="Kim J.F."/>
        </authorList>
    </citation>
    <scope>NUCLEOTIDE SEQUENCE [LARGE SCALE GENOMIC DNA]</scope>
    <source>
        <strain evidence="5 6">KCTC 2396</strain>
    </source>
</reference>
<feature type="signal peptide" evidence="4">
    <location>
        <begin position="1"/>
        <end position="31"/>
    </location>
</feature>
<dbReference type="HOGENOM" id="CLU_036176_0_1_6"/>
<dbReference type="KEGG" id="hch:HCH_04273"/>
<proteinExistence type="predicted"/>
<dbReference type="EMBL" id="CP000155">
    <property type="protein sequence ID" value="ABC30980.1"/>
    <property type="molecule type" value="Genomic_DNA"/>
</dbReference>
<evidence type="ECO:0000256" key="4">
    <source>
        <dbReference type="SAM" id="SignalP"/>
    </source>
</evidence>
<dbReference type="PANTHER" id="PTHR33376:SF5">
    <property type="entry name" value="EXTRACYTOPLASMIC SOLUTE RECEPTOR PROTEIN"/>
    <property type="match status" value="1"/>
</dbReference>
<organism evidence="5 6">
    <name type="scientific">Hahella chejuensis (strain KCTC 2396)</name>
    <dbReference type="NCBI Taxonomy" id="349521"/>
    <lineage>
        <taxon>Bacteria</taxon>
        <taxon>Pseudomonadati</taxon>
        <taxon>Pseudomonadota</taxon>
        <taxon>Gammaproteobacteria</taxon>
        <taxon>Oceanospirillales</taxon>
        <taxon>Hahellaceae</taxon>
        <taxon>Hahella</taxon>
    </lineage>
</organism>
<evidence type="ECO:0000313" key="5">
    <source>
        <dbReference type="EMBL" id="ABC30980.1"/>
    </source>
</evidence>
<dbReference type="PANTHER" id="PTHR33376">
    <property type="match status" value="1"/>
</dbReference>
<dbReference type="RefSeq" id="WP_011398047.1">
    <property type="nucleotide sequence ID" value="NC_007645.1"/>
</dbReference>
<feature type="binding site" evidence="2">
    <location>
        <position position="159"/>
    </location>
    <ligand>
        <name>substrate</name>
    </ligand>
</feature>
<dbReference type="eggNOG" id="COG4663">
    <property type="taxonomic scope" value="Bacteria"/>
</dbReference>
<gene>
    <name evidence="5" type="ordered locus">HCH_04273</name>
</gene>
<dbReference type="PIRSF" id="PIRSF039026">
    <property type="entry name" value="SiaP"/>
    <property type="match status" value="1"/>
</dbReference>
<feature type="binding site" evidence="2">
    <location>
        <position position="180"/>
    </location>
    <ligand>
        <name>substrate</name>
    </ligand>
</feature>
<keyword evidence="3" id="KW-0479">Metal-binding</keyword>
<dbReference type="InterPro" id="IPR018389">
    <property type="entry name" value="DctP_fam"/>
</dbReference>
<feature type="binding site" evidence="3">
    <location>
        <position position="218"/>
    </location>
    <ligand>
        <name>Na(+)</name>
        <dbReference type="ChEBI" id="CHEBI:29101"/>
    </ligand>
</feature>
<dbReference type="InterPro" id="IPR038404">
    <property type="entry name" value="TRAP_DctP_sf"/>
</dbReference>
<dbReference type="GO" id="GO:0031317">
    <property type="term" value="C:tripartite ATP-independent periplasmic transporter complex"/>
    <property type="evidence" value="ECO:0007669"/>
    <property type="project" value="InterPro"/>
</dbReference>
<dbReference type="NCBIfam" id="NF037995">
    <property type="entry name" value="TRAP_S1"/>
    <property type="match status" value="1"/>
</dbReference>
<evidence type="ECO:0000256" key="3">
    <source>
        <dbReference type="PIRSR" id="PIRSR039026-2"/>
    </source>
</evidence>
<feature type="binding site" evidence="3">
    <location>
        <position position="243"/>
    </location>
    <ligand>
        <name>substrate</name>
    </ligand>
</feature>
<dbReference type="Gene3D" id="3.40.190.10">
    <property type="entry name" value="Periplasmic binding protein-like II"/>
    <property type="match status" value="1"/>
</dbReference>
<sequence>MQLHGTSSLSSRALAKVLIVATLTCAGAAQAADKVRWKMQAAYGSNLPALGDTIPGVMESLNKASGGRIMIKHYEPNKLAPTLDITEAVKSGKIEAGYTWLGYDQGRIASSVLFSSVPFGMEPWEYIAWWYESEGRQMAENIYHRDNIHPVLCGLTGPETAGWFKKEINELEDIKGLKVRFAGIGGQIMQDLGASVTVLPGGEIFQALEKGAIDATEFSLPAVDQKLGFNKVAKYNYFPGWHQPHSAFHLVVNKQEWDAISDGDKEMINMACQAGVTRDLARSEAIQGRAMEQLEADGAAARRLPENILRSLQEVTKKVLDAEAAKDADFKKVYENQLAFGAQYKRWKQLGYLPRDF</sequence>
<dbReference type="CDD" id="cd13604">
    <property type="entry name" value="PBP2_TRAP_ketoacid_lactate_like"/>
    <property type="match status" value="1"/>
</dbReference>
<keyword evidence="1 4" id="KW-0732">Signal</keyword>
<evidence type="ECO:0000256" key="2">
    <source>
        <dbReference type="PIRSR" id="PIRSR039026-1"/>
    </source>
</evidence>
<dbReference type="OrthoDB" id="9769667at2"/>
<dbReference type="STRING" id="349521.HCH_04273"/>
<dbReference type="Proteomes" id="UP000000238">
    <property type="component" value="Chromosome"/>
</dbReference>
<dbReference type="AlphaFoldDB" id="Q2SEE4"/>
<protein>
    <submittedName>
        <fullName evidence="5">TRAP-type mannitol/chloroaromatic compound transport system, periplasmic component</fullName>
    </submittedName>
</protein>
<evidence type="ECO:0000313" key="6">
    <source>
        <dbReference type="Proteomes" id="UP000000238"/>
    </source>
</evidence>
<dbReference type="GO" id="GO:0055085">
    <property type="term" value="P:transmembrane transport"/>
    <property type="evidence" value="ECO:0007669"/>
    <property type="project" value="InterPro"/>
</dbReference>
<dbReference type="InterPro" id="IPR026289">
    <property type="entry name" value="SBP_TakP-like"/>
</dbReference>
<feature type="chain" id="PRO_5004215332" evidence="4">
    <location>
        <begin position="32"/>
        <end position="357"/>
    </location>
</feature>
<dbReference type="Gene3D" id="3.40.190.170">
    <property type="entry name" value="Bacterial extracellular solute-binding protein, family 7"/>
    <property type="match status" value="1"/>
</dbReference>
<evidence type="ECO:0000256" key="1">
    <source>
        <dbReference type="ARBA" id="ARBA00022729"/>
    </source>
</evidence>
<dbReference type="Pfam" id="PF03480">
    <property type="entry name" value="DctP"/>
    <property type="match status" value="1"/>
</dbReference>
<name>Q2SEE4_HAHCH</name>
<feature type="binding site" evidence="3">
    <location>
        <position position="217"/>
    </location>
    <ligand>
        <name>substrate</name>
    </ligand>
</feature>
<accession>Q2SEE4</accession>
<keyword evidence="6" id="KW-1185">Reference proteome</keyword>